<name>A0ABP7VVY1_9FLAO</name>
<feature type="transmembrane region" description="Helical" evidence="1">
    <location>
        <begin position="54"/>
        <end position="77"/>
    </location>
</feature>
<dbReference type="Proteomes" id="UP001500367">
    <property type="component" value="Unassembled WGS sequence"/>
</dbReference>
<keyword evidence="1" id="KW-0472">Membrane</keyword>
<proteinExistence type="predicted"/>
<comment type="caution">
    <text evidence="2">The sequence shown here is derived from an EMBL/GenBank/DDBJ whole genome shotgun (WGS) entry which is preliminary data.</text>
</comment>
<protein>
    <recommendedName>
        <fullName evidence="4">YcxB-like protein domain-containing protein</fullName>
    </recommendedName>
</protein>
<organism evidence="2 3">
    <name type="scientific">Flavobacterium cheonanense</name>
    <dbReference type="NCBI Taxonomy" id="706183"/>
    <lineage>
        <taxon>Bacteria</taxon>
        <taxon>Pseudomonadati</taxon>
        <taxon>Bacteroidota</taxon>
        <taxon>Flavobacteriia</taxon>
        <taxon>Flavobacteriales</taxon>
        <taxon>Flavobacteriaceae</taxon>
        <taxon>Flavobacterium</taxon>
    </lineage>
</organism>
<feature type="transmembrane region" description="Helical" evidence="1">
    <location>
        <begin position="26"/>
        <end position="48"/>
    </location>
</feature>
<keyword evidence="1" id="KW-0812">Transmembrane</keyword>
<keyword evidence="1" id="KW-1133">Transmembrane helix</keyword>
<evidence type="ECO:0000256" key="1">
    <source>
        <dbReference type="SAM" id="Phobius"/>
    </source>
</evidence>
<evidence type="ECO:0000313" key="2">
    <source>
        <dbReference type="EMBL" id="GAA4075647.1"/>
    </source>
</evidence>
<dbReference type="EMBL" id="BAABCT010000005">
    <property type="protein sequence ID" value="GAA4075647.1"/>
    <property type="molecule type" value="Genomic_DNA"/>
</dbReference>
<evidence type="ECO:0008006" key="4">
    <source>
        <dbReference type="Google" id="ProtNLM"/>
    </source>
</evidence>
<dbReference type="RefSeq" id="WP_344816744.1">
    <property type="nucleotide sequence ID" value="NZ_BAABCT010000005.1"/>
</dbReference>
<reference evidence="3" key="1">
    <citation type="journal article" date="2019" name="Int. J. Syst. Evol. Microbiol.">
        <title>The Global Catalogue of Microorganisms (GCM) 10K type strain sequencing project: providing services to taxonomists for standard genome sequencing and annotation.</title>
        <authorList>
            <consortium name="The Broad Institute Genomics Platform"/>
            <consortium name="The Broad Institute Genome Sequencing Center for Infectious Disease"/>
            <person name="Wu L."/>
            <person name="Ma J."/>
        </authorList>
    </citation>
    <scope>NUCLEOTIDE SEQUENCE [LARGE SCALE GENOMIC DNA]</scope>
    <source>
        <strain evidence="3">JCM 17069</strain>
    </source>
</reference>
<gene>
    <name evidence="2" type="ORF">GCM10022389_21780</name>
</gene>
<accession>A0ABP7VVY1</accession>
<keyword evidence="3" id="KW-1185">Reference proteome</keyword>
<evidence type="ECO:0000313" key="3">
    <source>
        <dbReference type="Proteomes" id="UP001500367"/>
    </source>
</evidence>
<sequence>MKIDIEQSITSRKLIFRRTLLQRIDYYIFNILFLLFLLPSLSIYIIFYGNPINYKGVIFLIIVNVPFIWSIIGLKFINELTYLGKVETNQRSQYLNQIKIDCKYEQVFEEGNLVIMSKNDLWLQGKELTIIFHGEKAYGNLTYLGKGNTRNPFFSYFNKIKLLKRKNYC</sequence>